<dbReference type="InterPro" id="IPR052895">
    <property type="entry name" value="HetReg/Transcr_Mod"/>
</dbReference>
<organism evidence="1 2">
    <name type="scientific">Paraphoma chrysanthemicola</name>
    <dbReference type="NCBI Taxonomy" id="798071"/>
    <lineage>
        <taxon>Eukaryota</taxon>
        <taxon>Fungi</taxon>
        <taxon>Dikarya</taxon>
        <taxon>Ascomycota</taxon>
        <taxon>Pezizomycotina</taxon>
        <taxon>Dothideomycetes</taxon>
        <taxon>Pleosporomycetidae</taxon>
        <taxon>Pleosporales</taxon>
        <taxon>Pleosporineae</taxon>
        <taxon>Phaeosphaeriaceae</taxon>
        <taxon>Paraphoma</taxon>
    </lineage>
</organism>
<evidence type="ECO:0000313" key="1">
    <source>
        <dbReference type="EMBL" id="KAH7068604.1"/>
    </source>
</evidence>
<accession>A0A8K0QRT9</accession>
<dbReference type="EMBL" id="JAGMVJ010000031">
    <property type="protein sequence ID" value="KAH7068604.1"/>
    <property type="molecule type" value="Genomic_DNA"/>
</dbReference>
<name>A0A8K0QRT9_9PLEO</name>
<reference evidence="1" key="1">
    <citation type="journal article" date="2021" name="Nat. Commun.">
        <title>Genetic determinants of endophytism in the Arabidopsis root mycobiome.</title>
        <authorList>
            <person name="Mesny F."/>
            <person name="Miyauchi S."/>
            <person name="Thiergart T."/>
            <person name="Pickel B."/>
            <person name="Atanasova L."/>
            <person name="Karlsson M."/>
            <person name="Huettel B."/>
            <person name="Barry K.W."/>
            <person name="Haridas S."/>
            <person name="Chen C."/>
            <person name="Bauer D."/>
            <person name="Andreopoulos W."/>
            <person name="Pangilinan J."/>
            <person name="LaButti K."/>
            <person name="Riley R."/>
            <person name="Lipzen A."/>
            <person name="Clum A."/>
            <person name="Drula E."/>
            <person name="Henrissat B."/>
            <person name="Kohler A."/>
            <person name="Grigoriev I.V."/>
            <person name="Martin F.M."/>
            <person name="Hacquard S."/>
        </authorList>
    </citation>
    <scope>NUCLEOTIDE SEQUENCE</scope>
    <source>
        <strain evidence="1">MPI-SDFR-AT-0120</strain>
    </source>
</reference>
<evidence type="ECO:0008006" key="3">
    <source>
        <dbReference type="Google" id="ProtNLM"/>
    </source>
</evidence>
<dbReference type="OrthoDB" id="3679601at2759"/>
<comment type="caution">
    <text evidence="1">The sequence shown here is derived from an EMBL/GenBank/DDBJ whole genome shotgun (WGS) entry which is preliminary data.</text>
</comment>
<sequence length="380" mass="42915">MSEIYSTASRVWVWFGTPYNTLPLGADLHALTQVLNVAGESYNRETPDREPFLAQLSRLESSLCQSQVDQDTASSKAGEAPVTSGPCVPEIADGTTAIVHALPSRNFLVNLFDQLYFLARHEYFTRIWIVQEFVLAKRVPIFIIGAWVFYLDLLPAVAFCLFEEQHHLEGILGVLAFNAYDLFEASKSAQWLSLAKYIRRLTNRIPSPRAFHLSVNLIAFLRLRYSSKATIDHDLFYGILGLLYEVEVPPALQPDYRQSFEQLTLQYTRYLIGNPKDLRILEETYKNHLLDCPSWVPDMRHRMRPRDFTKPVPPAMGSVSISPDGLQLQVEGSMVDKILPCTCCELDHDGAEDVLEFLQNVILVGAARITNRTSGAVFGD</sequence>
<dbReference type="PANTHER" id="PTHR24148:SF64">
    <property type="entry name" value="HETEROKARYON INCOMPATIBILITY DOMAIN-CONTAINING PROTEIN"/>
    <property type="match status" value="1"/>
</dbReference>
<gene>
    <name evidence="1" type="ORF">FB567DRAFT_246866</name>
</gene>
<proteinExistence type="predicted"/>
<protein>
    <recommendedName>
        <fullName evidence="3">Heterokaryon incompatibility domain-containing protein</fullName>
    </recommendedName>
</protein>
<dbReference type="PANTHER" id="PTHR24148">
    <property type="entry name" value="ANKYRIN REPEAT DOMAIN-CONTAINING PROTEIN 39 HOMOLOG-RELATED"/>
    <property type="match status" value="1"/>
</dbReference>
<dbReference type="AlphaFoldDB" id="A0A8K0QRT9"/>
<dbReference type="Proteomes" id="UP000813461">
    <property type="component" value="Unassembled WGS sequence"/>
</dbReference>
<evidence type="ECO:0000313" key="2">
    <source>
        <dbReference type="Proteomes" id="UP000813461"/>
    </source>
</evidence>
<keyword evidence="2" id="KW-1185">Reference proteome</keyword>